<dbReference type="SUPFAM" id="SSF53901">
    <property type="entry name" value="Thiolase-like"/>
    <property type="match status" value="1"/>
</dbReference>
<evidence type="ECO:0000259" key="3">
    <source>
        <dbReference type="Pfam" id="PF08541"/>
    </source>
</evidence>
<feature type="domain" description="Beta-ketoacyl-[acyl-carrier-protein] synthase III C-terminal" evidence="3">
    <location>
        <begin position="253"/>
        <end position="342"/>
    </location>
</feature>
<accession>A0AAE3JPM1</accession>
<dbReference type="EMBL" id="JAIRBC010000014">
    <property type="protein sequence ID" value="MCG2461191.1"/>
    <property type="molecule type" value="Genomic_DNA"/>
</dbReference>
<dbReference type="Proteomes" id="UP001200642">
    <property type="component" value="Unassembled WGS sequence"/>
</dbReference>
<dbReference type="InterPro" id="IPR013751">
    <property type="entry name" value="ACP_syn_III_N"/>
</dbReference>
<keyword evidence="2" id="KW-0012">Acyltransferase</keyword>
<dbReference type="AlphaFoldDB" id="A0AAE3JPM1"/>
<sequence length="355" mass="40012">MNLKFSNKRITGILTVVPENEIKFEDEIDNYNFSRGQSMKLKLIMGYNKRRVVKDGTTVSDLCIYGMNYLFKKNLLNKEDIDALILVTQSPDYFMPPTSHVIQGKLDLKEDMVCMDINQGCSGYVIGLNQAFLLLEQEEINKVVLLNAEILSQKVSKRDRNNNPQIGDGSAITIVEKDPSSKPIYGSVKVDGKGADVLIIPAGGFKMPSSPETAILNEDKSGNFRALDHLAMKGDDVFNFVQREIPPMIEHLLDKANSNKEEVDYFMFHQPNKFMLKKLADKMEVPYEKMPNNIVENFGNSSGVTIPAVISYNLGQRLLKESFLVCMAGYGVGLNWASLLLHMEKLTFCEILEYK</sequence>
<dbReference type="GO" id="GO:0044550">
    <property type="term" value="P:secondary metabolite biosynthetic process"/>
    <property type="evidence" value="ECO:0007669"/>
    <property type="project" value="TreeGrafter"/>
</dbReference>
<dbReference type="GO" id="GO:0006633">
    <property type="term" value="P:fatty acid biosynthetic process"/>
    <property type="evidence" value="ECO:0007669"/>
    <property type="project" value="InterPro"/>
</dbReference>
<dbReference type="RefSeq" id="WP_317902338.1">
    <property type="nucleotide sequence ID" value="NZ_JAIRBC010000014.1"/>
</dbReference>
<evidence type="ECO:0000256" key="2">
    <source>
        <dbReference type="ARBA" id="ARBA00023315"/>
    </source>
</evidence>
<dbReference type="CDD" id="cd00830">
    <property type="entry name" value="KAS_III"/>
    <property type="match status" value="1"/>
</dbReference>
<dbReference type="PANTHER" id="PTHR34069:SF2">
    <property type="entry name" value="BETA-KETOACYL-[ACYL-CARRIER-PROTEIN] SYNTHASE III"/>
    <property type="match status" value="1"/>
</dbReference>
<gene>
    <name evidence="5" type="ORF">K8352_10565</name>
</gene>
<keyword evidence="1" id="KW-0808">Transferase</keyword>
<evidence type="ECO:0000256" key="1">
    <source>
        <dbReference type="ARBA" id="ARBA00022679"/>
    </source>
</evidence>
<proteinExistence type="predicted"/>
<name>A0AAE3JPM1_9FLAO</name>
<dbReference type="InterPro" id="IPR016039">
    <property type="entry name" value="Thiolase-like"/>
</dbReference>
<organism evidence="5 6">
    <name type="scientific">Cerina litoralis</name>
    <dbReference type="NCBI Taxonomy" id="2874477"/>
    <lineage>
        <taxon>Bacteria</taxon>
        <taxon>Pseudomonadati</taxon>
        <taxon>Bacteroidota</taxon>
        <taxon>Flavobacteriia</taxon>
        <taxon>Flavobacteriales</taxon>
        <taxon>Flavobacteriaceae</taxon>
        <taxon>Cerina</taxon>
    </lineage>
</organism>
<comment type="caution">
    <text evidence="5">The sequence shown here is derived from an EMBL/GenBank/DDBJ whole genome shotgun (WGS) entry which is preliminary data.</text>
</comment>
<dbReference type="GO" id="GO:0004315">
    <property type="term" value="F:3-oxoacyl-[acyl-carrier-protein] synthase activity"/>
    <property type="evidence" value="ECO:0007669"/>
    <property type="project" value="InterPro"/>
</dbReference>
<evidence type="ECO:0000313" key="6">
    <source>
        <dbReference type="Proteomes" id="UP001200642"/>
    </source>
</evidence>
<feature type="domain" description="Beta-ketoacyl-[acyl-carrier-protein] synthase III N-terminal" evidence="4">
    <location>
        <begin position="115"/>
        <end position="181"/>
    </location>
</feature>
<protein>
    <submittedName>
        <fullName evidence="5">Ketoacyl-ACP synthase III</fullName>
    </submittedName>
</protein>
<dbReference type="PANTHER" id="PTHR34069">
    <property type="entry name" value="3-OXOACYL-[ACYL-CARRIER-PROTEIN] SYNTHASE 3"/>
    <property type="match status" value="1"/>
</dbReference>
<reference evidence="5" key="1">
    <citation type="submission" date="2023-02" db="EMBL/GenBank/DDBJ databases">
        <title>Genome of Flavobacteriaceae gen. nov. sp. strain F89.</title>
        <authorList>
            <person name="Wang Y."/>
        </authorList>
    </citation>
    <scope>NUCLEOTIDE SEQUENCE</scope>
    <source>
        <strain evidence="5">F89</strain>
    </source>
</reference>
<dbReference type="Pfam" id="PF08541">
    <property type="entry name" value="ACP_syn_III_C"/>
    <property type="match status" value="1"/>
</dbReference>
<evidence type="ECO:0000259" key="4">
    <source>
        <dbReference type="Pfam" id="PF08545"/>
    </source>
</evidence>
<keyword evidence="6" id="KW-1185">Reference proteome</keyword>
<dbReference type="InterPro" id="IPR013747">
    <property type="entry name" value="ACP_syn_III_C"/>
</dbReference>
<dbReference type="Gene3D" id="3.40.47.10">
    <property type="match status" value="1"/>
</dbReference>
<dbReference type="Pfam" id="PF08545">
    <property type="entry name" value="ACP_syn_III"/>
    <property type="match status" value="1"/>
</dbReference>
<evidence type="ECO:0000313" key="5">
    <source>
        <dbReference type="EMBL" id="MCG2461191.1"/>
    </source>
</evidence>